<feature type="compositionally biased region" description="Basic residues" evidence="1">
    <location>
        <begin position="367"/>
        <end position="378"/>
    </location>
</feature>
<name>A0A812H9Z9_9DINO</name>
<organism evidence="2 3">
    <name type="scientific">Symbiodinium natans</name>
    <dbReference type="NCBI Taxonomy" id="878477"/>
    <lineage>
        <taxon>Eukaryota</taxon>
        <taxon>Sar</taxon>
        <taxon>Alveolata</taxon>
        <taxon>Dinophyceae</taxon>
        <taxon>Suessiales</taxon>
        <taxon>Symbiodiniaceae</taxon>
        <taxon>Symbiodinium</taxon>
    </lineage>
</organism>
<comment type="caution">
    <text evidence="2">The sequence shown here is derived from an EMBL/GenBank/DDBJ whole genome shotgun (WGS) entry which is preliminary data.</text>
</comment>
<feature type="region of interest" description="Disordered" evidence="1">
    <location>
        <begin position="324"/>
        <end position="441"/>
    </location>
</feature>
<protein>
    <submittedName>
        <fullName evidence="2">Spen protein</fullName>
    </submittedName>
</protein>
<feature type="compositionally biased region" description="Basic residues" evidence="1">
    <location>
        <begin position="326"/>
        <end position="359"/>
    </location>
</feature>
<proteinExistence type="predicted"/>
<keyword evidence="3" id="KW-1185">Reference proteome</keyword>
<dbReference type="Proteomes" id="UP000604046">
    <property type="component" value="Unassembled WGS sequence"/>
</dbReference>
<feature type="compositionally biased region" description="Basic and acidic residues" evidence="1">
    <location>
        <begin position="379"/>
        <end position="396"/>
    </location>
</feature>
<dbReference type="AlphaFoldDB" id="A0A812H9Z9"/>
<accession>A0A812H9Z9</accession>
<evidence type="ECO:0000313" key="2">
    <source>
        <dbReference type="EMBL" id="CAE6940936.1"/>
    </source>
</evidence>
<sequence>MRALAIYLSFCGLRQVTTDTNRVIQLSRTPPTGLGFICPHFFGGTDLRLDMFFVGKAVYVQMDMPLKPIWADWIRTWCRDPWRRGTVSVRGEHGLLQIRRTNGEAVVAYRAMSEMIEAKKTRGLRAASLGIAEIFGLTAKEDIILPDEELIWEWKLNCVGHFTDPFDYTSLLVITDSRLHVARARCPKPPSLRGMLLGPRTCGFRWMHLQEWLGHHAGLTISSLAHHMLESYATTRSRAPPFWPGLGAPIDGFGFVFMPKFTQIYPAVLISATFRVISPADADHVRLVPLGRFSCRGMCGVCNWGVLGAGVLGMGEAAKAEELAKNRAKQKAKDLKKKAKGKQPKKQPKKQKKSKKRTRTREQETAKKRRQRNRRREKEKKEKDLARRKKQEERKAALKLKWKIKYQAEKEVRKRRRDEMKARDRAERTSAGYTSSLTQWA</sequence>
<feature type="compositionally biased region" description="Basic and acidic residues" evidence="1">
    <location>
        <begin position="406"/>
        <end position="428"/>
    </location>
</feature>
<reference evidence="2" key="1">
    <citation type="submission" date="2021-02" db="EMBL/GenBank/DDBJ databases">
        <authorList>
            <person name="Dougan E. K."/>
            <person name="Rhodes N."/>
            <person name="Thang M."/>
            <person name="Chan C."/>
        </authorList>
    </citation>
    <scope>NUCLEOTIDE SEQUENCE</scope>
</reference>
<feature type="compositionally biased region" description="Polar residues" evidence="1">
    <location>
        <begin position="431"/>
        <end position="441"/>
    </location>
</feature>
<dbReference type="EMBL" id="CAJNDS010000064">
    <property type="protein sequence ID" value="CAE6940936.1"/>
    <property type="molecule type" value="Genomic_DNA"/>
</dbReference>
<gene>
    <name evidence="2" type="primary">spen</name>
    <name evidence="2" type="ORF">SNAT2548_LOCUS1206</name>
</gene>
<dbReference type="OrthoDB" id="419099at2759"/>
<evidence type="ECO:0000313" key="3">
    <source>
        <dbReference type="Proteomes" id="UP000604046"/>
    </source>
</evidence>
<evidence type="ECO:0000256" key="1">
    <source>
        <dbReference type="SAM" id="MobiDB-lite"/>
    </source>
</evidence>